<dbReference type="SUPFAM" id="SSF81383">
    <property type="entry name" value="F-box domain"/>
    <property type="match status" value="1"/>
</dbReference>
<dbReference type="Pfam" id="PF12937">
    <property type="entry name" value="F-box-like"/>
    <property type="match status" value="1"/>
</dbReference>
<sequence length="203" mass="23172">MKGEEEPSNWAELLPDLLSSILLRLGPLEILQNAQKVCRPLRRVSKDPWIWRKIDMRNLRKLYCIFDMEACCRHVVDLSQGGLLEINIDQWQFENTCLLNYIADRSSNLRRLRLRGGQITSVGIFVAVVKLPLLEELELLHCSIEDEHLKAIGQSCPNLKILKLSSVGYRLPLNVRDNNALAIAETMSGLLHLQLIGNTLNQH</sequence>
<evidence type="ECO:0000313" key="3">
    <source>
        <dbReference type="EMBL" id="EFH51107.1"/>
    </source>
</evidence>
<proteinExistence type="predicted"/>
<dbReference type="InterPro" id="IPR055411">
    <property type="entry name" value="LRR_FXL15/At3g58940/PEG3-like"/>
</dbReference>
<dbReference type="EMBL" id="GL348718">
    <property type="protein sequence ID" value="EFH51107.1"/>
    <property type="molecule type" value="Genomic_DNA"/>
</dbReference>
<evidence type="ECO:0000259" key="2">
    <source>
        <dbReference type="Pfam" id="PF24758"/>
    </source>
</evidence>
<dbReference type="InterPro" id="IPR032675">
    <property type="entry name" value="LRR_dom_sf"/>
</dbReference>
<dbReference type="OrthoDB" id="2095648at2759"/>
<dbReference type="InterPro" id="IPR001810">
    <property type="entry name" value="F-box_dom"/>
</dbReference>
<dbReference type="HOGENOM" id="CLU_044915_0_1_1"/>
<dbReference type="KEGG" id="aly:9310915"/>
<feature type="domain" description="F-box/LRR-repeat protein 15/At3g58940/PEG3-like LRR" evidence="2">
    <location>
        <begin position="98"/>
        <end position="167"/>
    </location>
</feature>
<dbReference type="InterPro" id="IPR036047">
    <property type="entry name" value="F-box-like_dom_sf"/>
</dbReference>
<dbReference type="Proteomes" id="UP000008694">
    <property type="component" value="Unassembled WGS sequence"/>
</dbReference>
<feature type="domain" description="F-box" evidence="1">
    <location>
        <begin position="15"/>
        <end position="56"/>
    </location>
</feature>
<evidence type="ECO:0000313" key="4">
    <source>
        <dbReference type="Proteomes" id="UP000008694"/>
    </source>
</evidence>
<evidence type="ECO:0000259" key="1">
    <source>
        <dbReference type="Pfam" id="PF12937"/>
    </source>
</evidence>
<dbReference type="Gene3D" id="3.80.10.10">
    <property type="entry name" value="Ribonuclease Inhibitor"/>
    <property type="match status" value="1"/>
</dbReference>
<reference evidence="4" key="1">
    <citation type="journal article" date="2011" name="Nat. Genet.">
        <title>The Arabidopsis lyrata genome sequence and the basis of rapid genome size change.</title>
        <authorList>
            <person name="Hu T.T."/>
            <person name="Pattyn P."/>
            <person name="Bakker E.G."/>
            <person name="Cao J."/>
            <person name="Cheng J.-F."/>
            <person name="Clark R.M."/>
            <person name="Fahlgren N."/>
            <person name="Fawcett J.A."/>
            <person name="Grimwood J."/>
            <person name="Gundlach H."/>
            <person name="Haberer G."/>
            <person name="Hollister J.D."/>
            <person name="Ossowski S."/>
            <person name="Ottilar R.P."/>
            <person name="Salamov A.A."/>
            <person name="Schneeberger K."/>
            <person name="Spannagl M."/>
            <person name="Wang X."/>
            <person name="Yang L."/>
            <person name="Nasrallah M.E."/>
            <person name="Bergelson J."/>
            <person name="Carrington J.C."/>
            <person name="Gaut B.S."/>
            <person name="Schmutz J."/>
            <person name="Mayer K.F.X."/>
            <person name="Van de Peer Y."/>
            <person name="Grigoriev I.V."/>
            <person name="Nordborg M."/>
            <person name="Weigel D."/>
            <person name="Guo Y.-L."/>
        </authorList>
    </citation>
    <scope>NUCLEOTIDE SEQUENCE [LARGE SCALE GENOMIC DNA]</scope>
    <source>
        <strain evidence="4">cv. MN47</strain>
    </source>
</reference>
<keyword evidence="4" id="KW-1185">Reference proteome</keyword>
<dbReference type="AlphaFoldDB" id="D7M2K4"/>
<dbReference type="PANTHER" id="PTHR38926:SF2">
    <property type="entry name" value="F-BOX_LRR-REPEAT PROTEIN 21-RELATED"/>
    <property type="match status" value="1"/>
</dbReference>
<dbReference type="PANTHER" id="PTHR38926">
    <property type="entry name" value="F-BOX DOMAIN CONTAINING PROTEIN, EXPRESSED"/>
    <property type="match status" value="1"/>
</dbReference>
<organism evidence="4">
    <name type="scientific">Arabidopsis lyrata subsp. lyrata</name>
    <name type="common">Lyre-leaved rock-cress</name>
    <dbReference type="NCBI Taxonomy" id="81972"/>
    <lineage>
        <taxon>Eukaryota</taxon>
        <taxon>Viridiplantae</taxon>
        <taxon>Streptophyta</taxon>
        <taxon>Embryophyta</taxon>
        <taxon>Tracheophyta</taxon>
        <taxon>Spermatophyta</taxon>
        <taxon>Magnoliopsida</taxon>
        <taxon>eudicotyledons</taxon>
        <taxon>Gunneridae</taxon>
        <taxon>Pentapetalae</taxon>
        <taxon>rosids</taxon>
        <taxon>malvids</taxon>
        <taxon>Brassicales</taxon>
        <taxon>Brassicaceae</taxon>
        <taxon>Camelineae</taxon>
        <taxon>Arabidopsis</taxon>
    </lineage>
</organism>
<accession>D7M2K4</accession>
<dbReference type="STRING" id="81972.D7M2K4"/>
<dbReference type="Pfam" id="PF24758">
    <property type="entry name" value="LRR_At5g56370"/>
    <property type="match status" value="1"/>
</dbReference>
<gene>
    <name evidence="3" type="ORF">ARALYDRAFT_352459</name>
</gene>
<name>D7M2K4_ARALL</name>
<dbReference type="CDD" id="cd22164">
    <property type="entry name" value="F-box_AtSKIP19-like"/>
    <property type="match status" value="1"/>
</dbReference>
<dbReference type="Gramene" id="fgenesh1_pg.C_scaffold_6003052">
    <property type="protein sequence ID" value="fgenesh1_pg.C_scaffold_6003052"/>
    <property type="gene ID" value="fgenesh1_pg.C_scaffold_6003052"/>
</dbReference>
<dbReference type="eggNOG" id="KOG1947">
    <property type="taxonomic scope" value="Eukaryota"/>
</dbReference>
<dbReference type="SUPFAM" id="SSF52047">
    <property type="entry name" value="RNI-like"/>
    <property type="match status" value="1"/>
</dbReference>
<protein>
    <submittedName>
        <fullName evidence="3">Uncharacterized protein</fullName>
    </submittedName>
</protein>